<keyword evidence="1" id="KW-1133">Transmembrane helix</keyword>
<keyword evidence="3" id="KW-1185">Reference proteome</keyword>
<feature type="transmembrane region" description="Helical" evidence="1">
    <location>
        <begin position="43"/>
        <end position="68"/>
    </location>
</feature>
<comment type="caution">
    <text evidence="2">The sequence shown here is derived from an EMBL/GenBank/DDBJ whole genome shotgun (WGS) entry which is preliminary data.</text>
</comment>
<evidence type="ECO:0000256" key="1">
    <source>
        <dbReference type="SAM" id="Phobius"/>
    </source>
</evidence>
<proteinExistence type="predicted"/>
<keyword evidence="1" id="KW-0812">Transmembrane</keyword>
<reference evidence="2 3" key="1">
    <citation type="submission" date="2017-02" db="EMBL/GenBank/DDBJ databases">
        <title>Draft Genome Sequence of Streptomyces tsukubaensis F601, a Producer of the immunosuppressant tacrolimus FK506.</title>
        <authorList>
            <person name="Zong G."/>
            <person name="Zhong C."/>
            <person name="Fu J."/>
            <person name="Qin R."/>
            <person name="Cao G."/>
        </authorList>
    </citation>
    <scope>NUCLEOTIDE SEQUENCE [LARGE SCALE GENOMIC DNA]</scope>
    <source>
        <strain evidence="2 3">F601</strain>
    </source>
</reference>
<dbReference type="Proteomes" id="UP000190539">
    <property type="component" value="Unassembled WGS sequence"/>
</dbReference>
<dbReference type="RefSeq" id="WP_077971100.1">
    <property type="nucleotide sequence ID" value="NZ_CP045178.1"/>
</dbReference>
<name>A0A1V4A3N3_9ACTN</name>
<dbReference type="EMBL" id="MVFC01000025">
    <property type="protein sequence ID" value="OON74919.1"/>
    <property type="molecule type" value="Genomic_DNA"/>
</dbReference>
<organism evidence="2 3">
    <name type="scientific">Streptomyces tsukubensis</name>
    <dbReference type="NCBI Taxonomy" id="83656"/>
    <lineage>
        <taxon>Bacteria</taxon>
        <taxon>Bacillati</taxon>
        <taxon>Actinomycetota</taxon>
        <taxon>Actinomycetes</taxon>
        <taxon>Kitasatosporales</taxon>
        <taxon>Streptomycetaceae</taxon>
        <taxon>Streptomyces</taxon>
    </lineage>
</organism>
<keyword evidence="1" id="KW-0472">Membrane</keyword>
<protein>
    <submittedName>
        <fullName evidence="2">Uncharacterized protein</fullName>
    </submittedName>
</protein>
<evidence type="ECO:0000313" key="3">
    <source>
        <dbReference type="Proteomes" id="UP000190539"/>
    </source>
</evidence>
<evidence type="ECO:0000313" key="2">
    <source>
        <dbReference type="EMBL" id="OON74919.1"/>
    </source>
</evidence>
<sequence>MNTSPVHLLLLALLLAVIALFCVLVGAAAGLLARLDGATYASALLRGALAFAGGATLCMAVLTFVSAVL</sequence>
<dbReference type="AlphaFoldDB" id="A0A1V4A3N3"/>
<accession>A0A1V4A3N3</accession>
<gene>
    <name evidence="2" type="ORF">B1H18_24150</name>
</gene>